<dbReference type="Gene3D" id="2.60.40.10">
    <property type="entry name" value="Immunoglobulins"/>
    <property type="match status" value="1"/>
</dbReference>
<proteinExistence type="predicted"/>
<sequence length="1000" mass="105394">MKLHVLVMGLLAGCLLPLSLSAQLVITNPVQRMVFQRNPANQATIIVTGTAPPAATLVEARLVPLVAGQGQPTAWVALPRLASSTAFQGPLTASGGWYRLDVRAKNGATLLEQKQVFRVGIGEVFVVAGQSNALGGFEPGLGAGDDRVSCVDFRQERALDEQMFPLLFSKISSGTNIAPSNPPYIWGPLGDKLVARLNVPVLFLGAAQGGTSSTEWRQSAEGINDPAYNQPVPYRCLGVALLHYVARTGVRAILWHQGESDNLNGVSTQQYFNNIQYVINKSRQQTGFNRLPWLVSRVSYINNSTNSSVISAQNRLIAEVPDVFPGPSTDDMLNENRRGDGVHFSGIGMLRLTDRWNESLTDAFFAQSQPFTPSDPTTLLTTGYTLPVKRRPGETILIPSLRNNPTEADNTYKAQVIRPSDGTVVSESAPGLQNPLPVTLPANLAPGSYQIRTVGTKPAWIGHAGEPVTVTFDTSPTSTQSTIGRVIYNGTPDPSIIRIGYRYESGSHGYFIMVEATSQIDVRMERIDGGPFDDSAWHQAPPRSQAPDYPEFADYNFVRFYSPVAFAVGGVEPGRYRLSVRRTGDTGSGYQIETYLLDGRQTVYIGQEATAPVPPIISQTGLSPATPCPGQSFAVSFDVSEGVMGTGNLFSVLLSDALGSFTNATTIGTGTSSPITATLPNNLSTGATYRIKITGSNPAVESPPSEPLTLCPVAGGTADLSLTMQLTSRTPRIDQPVTYTIRVTNDGPQDATGVVARSLLPTGLSFVDTSTPGLSAADGVVTVNAGTIGNGTAVTYSFRAKAVQSGTFATAAQLTASNATDPDSQPDSGTGDGQDDAATVLFRTADATGPLIVSANPNQTPLPPVQSNQPTPDPAKADLSLGAFVSNQVPSPNDVITVTLQVSNRGGLTVSSTAVQTLLPPGWQLTNTTGLSVNGQTVTGTLTNIPPSGSASLSLSVRVSGSGTIRSQLQSATPADPDSTPGNGYTTGEDDEAAVSIRVR</sequence>
<evidence type="ECO:0000259" key="4">
    <source>
        <dbReference type="Pfam" id="PF03629"/>
    </source>
</evidence>
<reference evidence="5 6" key="1">
    <citation type="submission" date="2018-08" db="EMBL/GenBank/DDBJ databases">
        <title>Fibrisoma montanum sp. nov., isolated from Danxia mountain soil.</title>
        <authorList>
            <person name="Huang Y."/>
        </authorList>
    </citation>
    <scope>NUCLEOTIDE SEQUENCE [LARGE SCALE GENOMIC DNA]</scope>
    <source>
        <strain evidence="5 6">HYT19</strain>
    </source>
</reference>
<evidence type="ECO:0000313" key="5">
    <source>
        <dbReference type="EMBL" id="RIV25022.1"/>
    </source>
</evidence>
<dbReference type="Pfam" id="PF01345">
    <property type="entry name" value="DUF11"/>
    <property type="match status" value="2"/>
</dbReference>
<protein>
    <submittedName>
        <fullName evidence="5">DUF11 domain-containing protein</fullName>
    </submittedName>
</protein>
<dbReference type="InterPro" id="IPR051172">
    <property type="entry name" value="Chlamydia_OmcB"/>
</dbReference>
<dbReference type="EMBL" id="QXED01000002">
    <property type="protein sequence ID" value="RIV25022.1"/>
    <property type="molecule type" value="Genomic_DNA"/>
</dbReference>
<dbReference type="NCBIfam" id="TIGR01451">
    <property type="entry name" value="B_ant_repeat"/>
    <property type="match status" value="1"/>
</dbReference>
<dbReference type="PANTHER" id="PTHR34819">
    <property type="entry name" value="LARGE CYSTEINE-RICH PERIPLASMIC PROTEIN OMCB"/>
    <property type="match status" value="1"/>
</dbReference>
<dbReference type="Pfam" id="PF03629">
    <property type="entry name" value="SASA"/>
    <property type="match status" value="1"/>
</dbReference>
<feature type="domain" description="DUF11" evidence="3">
    <location>
        <begin position="719"/>
        <end position="829"/>
    </location>
</feature>
<dbReference type="InterPro" id="IPR047589">
    <property type="entry name" value="DUF11_rpt"/>
</dbReference>
<feature type="compositionally biased region" description="Polar residues" evidence="2">
    <location>
        <begin position="814"/>
        <end position="828"/>
    </location>
</feature>
<evidence type="ECO:0000256" key="2">
    <source>
        <dbReference type="SAM" id="MobiDB-lite"/>
    </source>
</evidence>
<evidence type="ECO:0000313" key="6">
    <source>
        <dbReference type="Proteomes" id="UP000283523"/>
    </source>
</evidence>
<name>A0A418MDZ8_9BACT</name>
<dbReference type="Gene3D" id="3.40.50.1110">
    <property type="entry name" value="SGNH hydrolase"/>
    <property type="match status" value="1"/>
</dbReference>
<evidence type="ECO:0000259" key="3">
    <source>
        <dbReference type="Pfam" id="PF01345"/>
    </source>
</evidence>
<dbReference type="SUPFAM" id="SSF52266">
    <property type="entry name" value="SGNH hydrolase"/>
    <property type="match status" value="1"/>
</dbReference>
<comment type="caution">
    <text evidence="5">The sequence shown here is derived from an EMBL/GenBank/DDBJ whole genome shotgun (WGS) entry which is preliminary data.</text>
</comment>
<feature type="domain" description="Sialate O-acetylesterase" evidence="4">
    <location>
        <begin position="123"/>
        <end position="357"/>
    </location>
</feature>
<keyword evidence="6" id="KW-1185">Reference proteome</keyword>
<dbReference type="Proteomes" id="UP000283523">
    <property type="component" value="Unassembled WGS sequence"/>
</dbReference>
<dbReference type="InterPro" id="IPR036514">
    <property type="entry name" value="SGNH_hydro_sf"/>
</dbReference>
<gene>
    <name evidence="5" type="ORF">DYU11_06800</name>
</gene>
<feature type="region of interest" description="Disordered" evidence="2">
    <location>
        <begin position="814"/>
        <end position="836"/>
    </location>
</feature>
<dbReference type="PANTHER" id="PTHR34819:SF3">
    <property type="entry name" value="CELL SURFACE PROTEIN"/>
    <property type="match status" value="1"/>
</dbReference>
<feature type="region of interest" description="Disordered" evidence="2">
    <location>
        <begin position="964"/>
        <end position="1000"/>
    </location>
</feature>
<organism evidence="5 6">
    <name type="scientific">Fibrisoma montanum</name>
    <dbReference type="NCBI Taxonomy" id="2305895"/>
    <lineage>
        <taxon>Bacteria</taxon>
        <taxon>Pseudomonadati</taxon>
        <taxon>Bacteroidota</taxon>
        <taxon>Cytophagia</taxon>
        <taxon>Cytophagales</taxon>
        <taxon>Spirosomataceae</taxon>
        <taxon>Fibrisoma</taxon>
    </lineage>
</organism>
<dbReference type="RefSeq" id="WP_119666908.1">
    <property type="nucleotide sequence ID" value="NZ_QXED01000002.1"/>
</dbReference>
<feature type="domain" description="DUF11" evidence="3">
    <location>
        <begin position="878"/>
        <end position="983"/>
    </location>
</feature>
<evidence type="ECO:0000256" key="1">
    <source>
        <dbReference type="ARBA" id="ARBA00022801"/>
    </source>
</evidence>
<feature type="region of interest" description="Disordered" evidence="2">
    <location>
        <begin position="851"/>
        <end position="878"/>
    </location>
</feature>
<accession>A0A418MDZ8</accession>
<dbReference type="OrthoDB" id="1488710at2"/>
<dbReference type="InterPro" id="IPR001434">
    <property type="entry name" value="OmcB-like_DUF11"/>
</dbReference>
<dbReference type="AlphaFoldDB" id="A0A418MDZ8"/>
<feature type="compositionally biased region" description="Polar residues" evidence="2">
    <location>
        <begin position="855"/>
        <end position="870"/>
    </location>
</feature>
<keyword evidence="1" id="KW-0378">Hydrolase</keyword>
<dbReference type="GO" id="GO:0016788">
    <property type="term" value="F:hydrolase activity, acting on ester bonds"/>
    <property type="evidence" value="ECO:0007669"/>
    <property type="project" value="UniProtKB-ARBA"/>
</dbReference>
<dbReference type="InterPro" id="IPR013783">
    <property type="entry name" value="Ig-like_fold"/>
</dbReference>
<feature type="compositionally biased region" description="Polar residues" evidence="2">
    <location>
        <begin position="964"/>
        <end position="973"/>
    </location>
</feature>
<dbReference type="InterPro" id="IPR005181">
    <property type="entry name" value="SASA"/>
</dbReference>